<protein>
    <submittedName>
        <fullName evidence="2">Uncharacterized protein</fullName>
    </submittedName>
</protein>
<proteinExistence type="predicted"/>
<evidence type="ECO:0000313" key="2">
    <source>
        <dbReference type="EMBL" id="CAB5221434.1"/>
    </source>
</evidence>
<keyword evidence="1" id="KW-1133">Transmembrane helix</keyword>
<feature type="transmembrane region" description="Helical" evidence="1">
    <location>
        <begin position="12"/>
        <end position="30"/>
    </location>
</feature>
<accession>A0A6J7WZE1</accession>
<dbReference type="EMBL" id="LR798287">
    <property type="protein sequence ID" value="CAB5221434.1"/>
    <property type="molecule type" value="Genomic_DNA"/>
</dbReference>
<organism evidence="2">
    <name type="scientific">uncultured Caudovirales phage</name>
    <dbReference type="NCBI Taxonomy" id="2100421"/>
    <lineage>
        <taxon>Viruses</taxon>
        <taxon>Duplodnaviria</taxon>
        <taxon>Heunggongvirae</taxon>
        <taxon>Uroviricota</taxon>
        <taxon>Caudoviricetes</taxon>
        <taxon>Peduoviridae</taxon>
        <taxon>Maltschvirus</taxon>
        <taxon>Maltschvirus maltsch</taxon>
    </lineage>
</organism>
<gene>
    <name evidence="2" type="ORF">UFOVP245_154</name>
</gene>
<feature type="transmembrane region" description="Helical" evidence="1">
    <location>
        <begin position="68"/>
        <end position="92"/>
    </location>
</feature>
<keyword evidence="1" id="KW-0812">Transmembrane</keyword>
<sequence>MDDPFSPPLMAKIIAGAGGFVGGATFMAFYKPKGVWDAAIRSSVSTTTAIIGAAPLLDYIGLKMDMDHIMMSGAVIGFCAWSVLSLAARFLMEVQDERTSIKLPGFIERK</sequence>
<reference evidence="2" key="1">
    <citation type="submission" date="2020-05" db="EMBL/GenBank/DDBJ databases">
        <authorList>
            <person name="Chiriac C."/>
            <person name="Salcher M."/>
            <person name="Ghai R."/>
            <person name="Kavagutti S V."/>
        </authorList>
    </citation>
    <scope>NUCLEOTIDE SEQUENCE</scope>
</reference>
<keyword evidence="1" id="KW-0472">Membrane</keyword>
<evidence type="ECO:0000256" key="1">
    <source>
        <dbReference type="SAM" id="Phobius"/>
    </source>
</evidence>
<name>A0A6J7WZE1_9CAUD</name>